<dbReference type="InterPro" id="IPR006620">
    <property type="entry name" value="Pro_4_hyd_alph"/>
</dbReference>
<organism evidence="7 8">
    <name type="scientific">Symbiodinium pilosum</name>
    <name type="common">Dinoflagellate</name>
    <dbReference type="NCBI Taxonomy" id="2952"/>
    <lineage>
        <taxon>Eukaryota</taxon>
        <taxon>Sar</taxon>
        <taxon>Alveolata</taxon>
        <taxon>Dinophyceae</taxon>
        <taxon>Suessiales</taxon>
        <taxon>Symbiodiniaceae</taxon>
        <taxon>Symbiodinium</taxon>
    </lineage>
</organism>
<evidence type="ECO:0000256" key="4">
    <source>
        <dbReference type="ARBA" id="ARBA00023002"/>
    </source>
</evidence>
<evidence type="ECO:0000256" key="3">
    <source>
        <dbReference type="ARBA" id="ARBA00022964"/>
    </source>
</evidence>
<dbReference type="InterPro" id="IPR045054">
    <property type="entry name" value="P4HA-like"/>
</dbReference>
<keyword evidence="2" id="KW-0479">Metal-binding</keyword>
<evidence type="ECO:0000256" key="2">
    <source>
        <dbReference type="ARBA" id="ARBA00022723"/>
    </source>
</evidence>
<sequence>MDLDNDLVLETVFRKIGDKLGKPPVLVLDMLDIPRSTKAGMGFISGFAKAFSSVLQVVRERSLAEVTVCASSASAGGLNALELVDACQRYAADGEEALQAKKAEMEERACEDVETFLRDCKFKTVDDITPAGLKALLQNRAGGALLASWNAHAVIWRIREEKYQFASELHADIDLAVSESGATFARVVFGVLDEVDCADLLRCVNRKGFTPALLNIGNGRQRFEPDIRNGHRAIVDSKELSDYLLEVLRPHLPEVVDGGFLVDLNERCRVLCYTPGQEFGPHYDACFVRPRGSPNAGDASMITVQLYLHDVPDSAGGATTFLPGERGVGPKEPLLCQPKAGSVLLFTQNLLHEGSLVTSGLKYTLRTEAMYRPVC</sequence>
<evidence type="ECO:0000259" key="6">
    <source>
        <dbReference type="PROSITE" id="PS51471"/>
    </source>
</evidence>
<protein>
    <submittedName>
        <fullName evidence="7">AxeA1 protein</fullName>
    </submittedName>
</protein>
<dbReference type="InterPro" id="IPR044862">
    <property type="entry name" value="Pro_4_hyd_alph_FE2OG_OXY"/>
</dbReference>
<dbReference type="PROSITE" id="PS51471">
    <property type="entry name" value="FE2OG_OXY"/>
    <property type="match status" value="1"/>
</dbReference>
<gene>
    <name evidence="7" type="primary">axeA1</name>
    <name evidence="7" type="ORF">SPIL2461_LOCUS12771</name>
</gene>
<dbReference type="Gene3D" id="2.60.120.620">
    <property type="entry name" value="q2cbj1_9rhob like domain"/>
    <property type="match status" value="1"/>
</dbReference>
<proteinExistence type="predicted"/>
<dbReference type="Proteomes" id="UP000649617">
    <property type="component" value="Unassembled WGS sequence"/>
</dbReference>
<reference evidence="7" key="1">
    <citation type="submission" date="2021-02" db="EMBL/GenBank/DDBJ databases">
        <authorList>
            <person name="Dougan E. K."/>
            <person name="Rhodes N."/>
            <person name="Thang M."/>
            <person name="Chan C."/>
        </authorList>
    </citation>
    <scope>NUCLEOTIDE SEQUENCE</scope>
</reference>
<dbReference type="GO" id="GO:0005783">
    <property type="term" value="C:endoplasmic reticulum"/>
    <property type="evidence" value="ECO:0007669"/>
    <property type="project" value="TreeGrafter"/>
</dbReference>
<comment type="cofactor">
    <cofactor evidence="1">
        <name>L-ascorbate</name>
        <dbReference type="ChEBI" id="CHEBI:38290"/>
    </cofactor>
</comment>
<dbReference type="GO" id="GO:0005506">
    <property type="term" value="F:iron ion binding"/>
    <property type="evidence" value="ECO:0007669"/>
    <property type="project" value="InterPro"/>
</dbReference>
<dbReference type="AlphaFoldDB" id="A0A812SWU3"/>
<dbReference type="PANTHER" id="PTHR10869:SF241">
    <property type="entry name" value="FE2OG DIOXYGENASE DOMAIN-CONTAINING PROTEIN"/>
    <property type="match status" value="1"/>
</dbReference>
<dbReference type="SMART" id="SM00702">
    <property type="entry name" value="P4Hc"/>
    <property type="match status" value="1"/>
</dbReference>
<dbReference type="EMBL" id="CAJNIZ010026780">
    <property type="protein sequence ID" value="CAE7495121.1"/>
    <property type="molecule type" value="Genomic_DNA"/>
</dbReference>
<keyword evidence="3" id="KW-0223">Dioxygenase</keyword>
<accession>A0A812SWU3</accession>
<comment type="caution">
    <text evidence="7">The sequence shown here is derived from an EMBL/GenBank/DDBJ whole genome shotgun (WGS) entry which is preliminary data.</text>
</comment>
<dbReference type="OrthoDB" id="69177at2759"/>
<name>A0A812SWU3_SYMPI</name>
<evidence type="ECO:0000313" key="8">
    <source>
        <dbReference type="Proteomes" id="UP000649617"/>
    </source>
</evidence>
<dbReference type="PANTHER" id="PTHR10869">
    <property type="entry name" value="PROLYL 4-HYDROXYLASE ALPHA SUBUNIT"/>
    <property type="match status" value="1"/>
</dbReference>
<evidence type="ECO:0000313" key="7">
    <source>
        <dbReference type="EMBL" id="CAE7495121.1"/>
    </source>
</evidence>
<evidence type="ECO:0000256" key="1">
    <source>
        <dbReference type="ARBA" id="ARBA00001961"/>
    </source>
</evidence>
<evidence type="ECO:0000256" key="5">
    <source>
        <dbReference type="ARBA" id="ARBA00023004"/>
    </source>
</evidence>
<dbReference type="GO" id="GO:0004656">
    <property type="term" value="F:procollagen-proline 4-dioxygenase activity"/>
    <property type="evidence" value="ECO:0007669"/>
    <property type="project" value="TreeGrafter"/>
</dbReference>
<feature type="domain" description="Fe2OG dioxygenase" evidence="6">
    <location>
        <begin position="264"/>
        <end position="375"/>
    </location>
</feature>
<keyword evidence="5" id="KW-0408">Iron</keyword>
<keyword evidence="4" id="KW-0560">Oxidoreductase</keyword>
<dbReference type="Pfam" id="PF13640">
    <property type="entry name" value="2OG-FeII_Oxy_3"/>
    <property type="match status" value="1"/>
</dbReference>
<dbReference type="SUPFAM" id="SSF51197">
    <property type="entry name" value="Clavaminate synthase-like"/>
    <property type="match status" value="1"/>
</dbReference>
<dbReference type="GO" id="GO:0031418">
    <property type="term" value="F:L-ascorbic acid binding"/>
    <property type="evidence" value="ECO:0007669"/>
    <property type="project" value="InterPro"/>
</dbReference>
<keyword evidence="8" id="KW-1185">Reference proteome</keyword>
<dbReference type="InterPro" id="IPR005123">
    <property type="entry name" value="Oxoglu/Fe-dep_dioxygenase_dom"/>
</dbReference>